<keyword evidence="2" id="KW-1133">Transmembrane helix</keyword>
<evidence type="ECO:0008006" key="5">
    <source>
        <dbReference type="Google" id="ProtNLM"/>
    </source>
</evidence>
<reference evidence="3 4" key="1">
    <citation type="journal article" date="2013" name="PLoS Genet.">
        <title>The genome and development-dependent transcriptomes of Pyronema confluens: a window into fungal evolution.</title>
        <authorList>
            <person name="Traeger S."/>
            <person name="Altegoer F."/>
            <person name="Freitag M."/>
            <person name="Gabaldon T."/>
            <person name="Kempken F."/>
            <person name="Kumar A."/>
            <person name="Marcet-Houben M."/>
            <person name="Poggeler S."/>
            <person name="Stajich J.E."/>
            <person name="Nowrousian M."/>
        </authorList>
    </citation>
    <scope>NUCLEOTIDE SEQUENCE [LARGE SCALE GENOMIC DNA]</scope>
    <source>
        <strain evidence="4">CBS 100304</strain>
        <tissue evidence="3">Vegetative mycelium</tissue>
    </source>
</reference>
<feature type="region of interest" description="Disordered" evidence="1">
    <location>
        <begin position="49"/>
        <end position="131"/>
    </location>
</feature>
<evidence type="ECO:0000256" key="1">
    <source>
        <dbReference type="SAM" id="MobiDB-lite"/>
    </source>
</evidence>
<keyword evidence="2" id="KW-0472">Membrane</keyword>
<protein>
    <recommendedName>
        <fullName evidence="5">Transmembrane protein</fullName>
    </recommendedName>
</protein>
<accession>U4LEV7</accession>
<dbReference type="STRING" id="1076935.U4LEV7"/>
<feature type="transmembrane region" description="Helical" evidence="2">
    <location>
        <begin position="160"/>
        <end position="181"/>
    </location>
</feature>
<keyword evidence="2" id="KW-0812">Transmembrane</keyword>
<evidence type="ECO:0000256" key="2">
    <source>
        <dbReference type="SAM" id="Phobius"/>
    </source>
</evidence>
<gene>
    <name evidence="3" type="ORF">PCON_09565</name>
</gene>
<feature type="transmembrane region" description="Helical" evidence="2">
    <location>
        <begin position="12"/>
        <end position="30"/>
    </location>
</feature>
<proteinExistence type="predicted"/>
<dbReference type="AlphaFoldDB" id="U4LEV7"/>
<feature type="region of interest" description="Disordered" evidence="1">
    <location>
        <begin position="293"/>
        <end position="320"/>
    </location>
</feature>
<dbReference type="OrthoDB" id="5411141at2759"/>
<organism evidence="3 4">
    <name type="scientific">Pyronema omphalodes (strain CBS 100304)</name>
    <name type="common">Pyronema confluens</name>
    <dbReference type="NCBI Taxonomy" id="1076935"/>
    <lineage>
        <taxon>Eukaryota</taxon>
        <taxon>Fungi</taxon>
        <taxon>Dikarya</taxon>
        <taxon>Ascomycota</taxon>
        <taxon>Pezizomycotina</taxon>
        <taxon>Pezizomycetes</taxon>
        <taxon>Pezizales</taxon>
        <taxon>Pyronemataceae</taxon>
        <taxon>Pyronema</taxon>
    </lineage>
</organism>
<evidence type="ECO:0000313" key="3">
    <source>
        <dbReference type="EMBL" id="CCX09972.1"/>
    </source>
</evidence>
<evidence type="ECO:0000313" key="4">
    <source>
        <dbReference type="Proteomes" id="UP000018144"/>
    </source>
</evidence>
<dbReference type="EMBL" id="HF935501">
    <property type="protein sequence ID" value="CCX09972.1"/>
    <property type="molecule type" value="Genomic_DNA"/>
</dbReference>
<keyword evidence="4" id="KW-1185">Reference proteome</keyword>
<sequence>MPSPSLQNSWKYLGFALVAPTVIMALPTATSTNDQLTNNEINEISKRFLPGTIGDAPPPPPTGAPKPPSPKNDDDSDGGPDSDQEDDSDDEDDYSSSSGKPSSTEPSSSSRPSSTVSGTSTATPATSLQVTGAPKVTAVADSEATPVPQQSGADEAREHWTIAVGSVVAFVFICLAAYGLWRWRSKILALFHRRYSRDPEKAMKIPKPPKSRTRSLFGAATTTTGEVPAYEAPYPPPPALAPSTIGALDMEERRDLVRHTLLGEQRKPIARVIGGNGKTFLYDASKNSPPVLPPLAAVSSLNSRSSTSPPPATRKTKRESLSLALDPFGNAKFISTNDRPDSPELAKEAERYSWITPQERASTVRASMESAPRFRTVNSWVSQQANRTARQTEVGTMPPPPPDTPVEFRAHPGEVAGFVSEARRIESRVLDARMQQEQARAGMMDA</sequence>
<name>U4LEV7_PYROM</name>
<feature type="compositionally biased region" description="Pro residues" evidence="1">
    <location>
        <begin position="56"/>
        <end position="70"/>
    </location>
</feature>
<feature type="compositionally biased region" description="Low complexity" evidence="1">
    <location>
        <begin position="95"/>
        <end position="121"/>
    </location>
</feature>
<dbReference type="Proteomes" id="UP000018144">
    <property type="component" value="Unassembled WGS sequence"/>
</dbReference>
<feature type="compositionally biased region" description="Acidic residues" evidence="1">
    <location>
        <begin position="74"/>
        <end position="94"/>
    </location>
</feature>